<dbReference type="Gene3D" id="2.40.50.90">
    <property type="match status" value="1"/>
</dbReference>
<dbReference type="SMART" id="SM00318">
    <property type="entry name" value="SNc"/>
    <property type="match status" value="1"/>
</dbReference>
<dbReference type="GO" id="GO:0016787">
    <property type="term" value="F:hydrolase activity"/>
    <property type="evidence" value="ECO:0007669"/>
    <property type="project" value="UniProtKB-KW"/>
</dbReference>
<sequence length="186" mass="20811">MTRSKILLILSVAAFVLAIWLIAQAFQSVSSLNPNVYLPPATITSPSPGNTLGEKTGTYLVTKVIDGDTFEIEGGEKVRLIGIDTPETVDPRRPVGCFGQEASNATKSLLEGKLVRMETDITDKDKYKRLLRYVWINNVFINEYLVRQGYALSYSYPPDIKYQGLFDAAEIEAQENKQGLWEKCKI</sequence>
<dbReference type="GO" id="GO:0004519">
    <property type="term" value="F:endonuclease activity"/>
    <property type="evidence" value="ECO:0007669"/>
    <property type="project" value="UniProtKB-KW"/>
</dbReference>
<evidence type="ECO:0000256" key="1">
    <source>
        <dbReference type="ARBA" id="ARBA00022722"/>
    </source>
</evidence>
<dbReference type="PANTHER" id="PTHR12302:SF3">
    <property type="entry name" value="SERINE_THREONINE-PROTEIN KINASE 31"/>
    <property type="match status" value="1"/>
</dbReference>
<dbReference type="Proteomes" id="UP000178017">
    <property type="component" value="Unassembled WGS sequence"/>
</dbReference>
<dbReference type="PANTHER" id="PTHR12302">
    <property type="entry name" value="EBNA2 BINDING PROTEIN P100"/>
    <property type="match status" value="1"/>
</dbReference>
<organism evidence="5 6">
    <name type="scientific">Candidatus Daviesbacteria bacterium RIFCSPLOWO2_01_FULL_40_24</name>
    <dbReference type="NCBI Taxonomy" id="1797787"/>
    <lineage>
        <taxon>Bacteria</taxon>
        <taxon>Candidatus Daviesiibacteriota</taxon>
    </lineage>
</organism>
<evidence type="ECO:0000256" key="2">
    <source>
        <dbReference type="ARBA" id="ARBA00022759"/>
    </source>
</evidence>
<keyword evidence="2" id="KW-0255">Endonuclease</keyword>
<feature type="domain" description="TNase-like" evidence="4">
    <location>
        <begin position="55"/>
        <end position="183"/>
    </location>
</feature>
<reference evidence="5 6" key="1">
    <citation type="journal article" date="2016" name="Nat. Commun.">
        <title>Thousands of microbial genomes shed light on interconnected biogeochemical processes in an aquifer system.</title>
        <authorList>
            <person name="Anantharaman K."/>
            <person name="Brown C.T."/>
            <person name="Hug L.A."/>
            <person name="Sharon I."/>
            <person name="Castelle C.J."/>
            <person name="Probst A.J."/>
            <person name="Thomas B.C."/>
            <person name="Singh A."/>
            <person name="Wilkins M.J."/>
            <person name="Karaoz U."/>
            <person name="Brodie E.L."/>
            <person name="Williams K.H."/>
            <person name="Hubbard S.S."/>
            <person name="Banfield J.F."/>
        </authorList>
    </citation>
    <scope>NUCLEOTIDE SEQUENCE [LARGE SCALE GENOMIC DNA]</scope>
</reference>
<dbReference type="SUPFAM" id="SSF50199">
    <property type="entry name" value="Staphylococcal nuclease"/>
    <property type="match status" value="1"/>
</dbReference>
<keyword evidence="1" id="KW-0540">Nuclease</keyword>
<comment type="caution">
    <text evidence="5">The sequence shown here is derived from an EMBL/GenBank/DDBJ whole genome shotgun (WGS) entry which is preliminary data.</text>
</comment>
<accession>A0A1F5MIN6</accession>
<dbReference type="PROSITE" id="PS50830">
    <property type="entry name" value="TNASE_3"/>
    <property type="match status" value="1"/>
</dbReference>
<proteinExistence type="predicted"/>
<protein>
    <recommendedName>
        <fullName evidence="4">TNase-like domain-containing protein</fullName>
    </recommendedName>
</protein>
<dbReference type="InterPro" id="IPR035437">
    <property type="entry name" value="SNase_OB-fold_sf"/>
</dbReference>
<evidence type="ECO:0000313" key="6">
    <source>
        <dbReference type="Proteomes" id="UP000178017"/>
    </source>
</evidence>
<dbReference type="EMBL" id="MFDO01000021">
    <property type="protein sequence ID" value="OGE65222.1"/>
    <property type="molecule type" value="Genomic_DNA"/>
</dbReference>
<evidence type="ECO:0000259" key="4">
    <source>
        <dbReference type="PROSITE" id="PS50830"/>
    </source>
</evidence>
<dbReference type="InterPro" id="IPR016071">
    <property type="entry name" value="Staphylococal_nuclease_OB-fold"/>
</dbReference>
<evidence type="ECO:0000313" key="5">
    <source>
        <dbReference type="EMBL" id="OGE65222.1"/>
    </source>
</evidence>
<name>A0A1F5MIN6_9BACT</name>
<gene>
    <name evidence="5" type="ORF">A3B49_02210</name>
</gene>
<keyword evidence="3" id="KW-0378">Hydrolase</keyword>
<evidence type="ECO:0000256" key="3">
    <source>
        <dbReference type="ARBA" id="ARBA00022801"/>
    </source>
</evidence>
<dbReference type="AlphaFoldDB" id="A0A1F5MIN6"/>
<dbReference type="Pfam" id="PF00565">
    <property type="entry name" value="SNase"/>
    <property type="match status" value="1"/>
</dbReference>